<proteinExistence type="predicted"/>
<sequence length="966" mass="113059">MAVPMDRAATPSLSSIDVVNVKKKDDMWYAKHARVFVSALITSVINNAENAIFSHDQLIDMLEVELFETAEHRPPSAGYHTIARERITASLLNNDDGQLWELTRMLRRVEWSILLRRHTIAVEEFNKIDKLWPKLRSSSPSLWYLRARMRAGQGYTAEANECWKRALECFAGYEETFLARSEESLLVRLIARLVRERGDEKYRHSEKFEKMLIEGHGKFLKDKEPSELGYFHCDLYRIYLEYLPAFETPDGLYLHEIDRMEQQRLTRVIEVVCHHIEAASIFAAYNLVRYLHKAVGRTTTLHLISDRFGKALANARNQNLLLEFFLGQLYYHCGRNVLKDADDRNMLDIDILNHTFGMLREGLKHAKSCGDGITVLDIKVMMFLIKKKLEIDGCIHKYNVRTGTEHLKYKDIRSIKQQFDKYLNKYASRQDALRISTVIDRFHEIFKITKDVRACLILGHISAFYQRATGDVRWSHPYWVMAANGRRRGELLRAIEGCDAHYERFPNMTFVEKHHLLKTRLRVCHMLGMLKEGVKTAKKLILYCDEMKKRRHASEARYDYLLLKTDLMALCVKEEDQPAYIAQLLKEFARFQDRDEKWMPTSTHAVMKSLLLSAFLADNADIESVGGHQVWKSQHQYEILKDNIIFKLNMTPAEKDFMDFHHCYAQYMGNQRMEALEHCEKMASEYYVGQTHLEVLGVVEERRRRLRMASNWQMLYVLLYTQEFEIMAGAVKEKLGGGFLQINHEKFWKAVDDSYQAFVARGEQRSLARLFFEVGRFCCHRGREEEGLSFWIVALEHLSAVEKYGCVSPRTQEYMPAMFRDISFDMIFDLALPTQMRIDDEERKKLAMDGTFYWTQLRKAHELRRILGSNSIWEDWKMLFHEFETVLEYTSPPIETEVFNMVRDARTLFGPDGYRRGWSSDQNSIELAERMKLAELKVLIAKLDKTEALRAPLSTWSASPPLVRDI</sequence>
<gene>
    <name evidence="1" type="ORF">TWF696_009535</name>
</gene>
<dbReference type="EMBL" id="JAVHNQ010000009">
    <property type="protein sequence ID" value="KAK6338723.1"/>
    <property type="molecule type" value="Genomic_DNA"/>
</dbReference>
<keyword evidence="2" id="KW-1185">Reference proteome</keyword>
<comment type="caution">
    <text evidence="1">The sequence shown here is derived from an EMBL/GenBank/DDBJ whole genome shotgun (WGS) entry which is preliminary data.</text>
</comment>
<organism evidence="1 2">
    <name type="scientific">Orbilia brochopaga</name>
    <dbReference type="NCBI Taxonomy" id="3140254"/>
    <lineage>
        <taxon>Eukaryota</taxon>
        <taxon>Fungi</taxon>
        <taxon>Dikarya</taxon>
        <taxon>Ascomycota</taxon>
        <taxon>Pezizomycotina</taxon>
        <taxon>Orbiliomycetes</taxon>
        <taxon>Orbiliales</taxon>
        <taxon>Orbiliaceae</taxon>
        <taxon>Orbilia</taxon>
    </lineage>
</organism>
<evidence type="ECO:0000313" key="1">
    <source>
        <dbReference type="EMBL" id="KAK6338723.1"/>
    </source>
</evidence>
<dbReference type="Proteomes" id="UP001375240">
    <property type="component" value="Unassembled WGS sequence"/>
</dbReference>
<evidence type="ECO:0000313" key="2">
    <source>
        <dbReference type="Proteomes" id="UP001375240"/>
    </source>
</evidence>
<dbReference type="AlphaFoldDB" id="A0AAV9UBA7"/>
<name>A0AAV9UBA7_9PEZI</name>
<protein>
    <submittedName>
        <fullName evidence="1">Uncharacterized protein</fullName>
    </submittedName>
</protein>
<accession>A0AAV9UBA7</accession>
<reference evidence="1 2" key="1">
    <citation type="submission" date="2019-10" db="EMBL/GenBank/DDBJ databases">
        <authorList>
            <person name="Palmer J.M."/>
        </authorList>
    </citation>
    <scope>NUCLEOTIDE SEQUENCE [LARGE SCALE GENOMIC DNA]</scope>
    <source>
        <strain evidence="1 2">TWF696</strain>
    </source>
</reference>